<sequence length="156" mass="17419">MQGEITSQNLGCRVSPNRCDPNEKRNLCDESEKETSRARELVSQPSTTPLQRLELLEQSLLLRRRQGVTTFTEIALPLSTLAYCCSSNHFQECENSFSSFVPTIALNSFDPPANFVLTVLFSLCADSLDDVVASFWNSFVPQYSLFSLLLLSSLPS</sequence>
<dbReference type="Proteomes" id="UP000607653">
    <property type="component" value="Unassembled WGS sequence"/>
</dbReference>
<protein>
    <submittedName>
        <fullName evidence="1">Uncharacterized protein</fullName>
    </submittedName>
</protein>
<dbReference type="AlphaFoldDB" id="A0A822YBN6"/>
<comment type="caution">
    <text evidence="1">The sequence shown here is derived from an EMBL/GenBank/DDBJ whole genome shotgun (WGS) entry which is preliminary data.</text>
</comment>
<gene>
    <name evidence="1" type="ORF">HUJ06_030399</name>
</gene>
<organism evidence="1 2">
    <name type="scientific">Nelumbo nucifera</name>
    <name type="common">Sacred lotus</name>
    <dbReference type="NCBI Taxonomy" id="4432"/>
    <lineage>
        <taxon>Eukaryota</taxon>
        <taxon>Viridiplantae</taxon>
        <taxon>Streptophyta</taxon>
        <taxon>Embryophyta</taxon>
        <taxon>Tracheophyta</taxon>
        <taxon>Spermatophyta</taxon>
        <taxon>Magnoliopsida</taxon>
        <taxon>Proteales</taxon>
        <taxon>Nelumbonaceae</taxon>
        <taxon>Nelumbo</taxon>
    </lineage>
</organism>
<dbReference type="EMBL" id="DUZY01000002">
    <property type="protein sequence ID" value="DAD28931.1"/>
    <property type="molecule type" value="Genomic_DNA"/>
</dbReference>
<proteinExistence type="predicted"/>
<reference evidence="1 2" key="1">
    <citation type="journal article" date="2020" name="Mol. Biol. Evol.">
        <title>Distinct Expression and Methylation Patterns for Genes with Different Fates following a Single Whole-Genome Duplication in Flowering Plants.</title>
        <authorList>
            <person name="Shi T."/>
            <person name="Rahmani R.S."/>
            <person name="Gugger P.F."/>
            <person name="Wang M."/>
            <person name="Li H."/>
            <person name="Zhang Y."/>
            <person name="Li Z."/>
            <person name="Wang Q."/>
            <person name="Van de Peer Y."/>
            <person name="Marchal K."/>
            <person name="Chen J."/>
        </authorList>
    </citation>
    <scope>NUCLEOTIDE SEQUENCE [LARGE SCALE GENOMIC DNA]</scope>
    <source>
        <tissue evidence="1">Leaf</tissue>
    </source>
</reference>
<accession>A0A822YBN6</accession>
<evidence type="ECO:0000313" key="1">
    <source>
        <dbReference type="EMBL" id="DAD28931.1"/>
    </source>
</evidence>
<name>A0A822YBN6_NELNU</name>
<keyword evidence="2" id="KW-1185">Reference proteome</keyword>
<evidence type="ECO:0000313" key="2">
    <source>
        <dbReference type="Proteomes" id="UP000607653"/>
    </source>
</evidence>